<dbReference type="InterPro" id="IPR036457">
    <property type="entry name" value="PPM-type-like_dom_sf"/>
</dbReference>
<evidence type="ECO:0000256" key="7">
    <source>
        <dbReference type="SAM" id="MobiDB-lite"/>
    </source>
</evidence>
<accession>A0A9N8H3L8</accession>
<protein>
    <submittedName>
        <fullName evidence="9">Linked kinase-associated serine/threonine phosphatase 2C</fullName>
    </submittedName>
</protein>
<dbReference type="OrthoDB" id="10264738at2759"/>
<evidence type="ECO:0000256" key="4">
    <source>
        <dbReference type="ARBA" id="ARBA00022801"/>
    </source>
</evidence>
<comment type="similarity">
    <text evidence="2 6">Belongs to the PP2C family.</text>
</comment>
<dbReference type="Pfam" id="PF00481">
    <property type="entry name" value="PP2C"/>
    <property type="match status" value="1"/>
</dbReference>
<evidence type="ECO:0000256" key="2">
    <source>
        <dbReference type="ARBA" id="ARBA00006702"/>
    </source>
</evidence>
<dbReference type="PANTHER" id="PTHR13832">
    <property type="entry name" value="PROTEIN PHOSPHATASE 2C"/>
    <property type="match status" value="1"/>
</dbReference>
<dbReference type="SUPFAM" id="SSF81606">
    <property type="entry name" value="PP2C-like"/>
    <property type="match status" value="1"/>
</dbReference>
<name>A0A9N8H3L8_9STRA</name>
<proteinExistence type="inferred from homology"/>
<feature type="region of interest" description="Disordered" evidence="7">
    <location>
        <begin position="1"/>
        <end position="22"/>
    </location>
</feature>
<dbReference type="InterPro" id="IPR001932">
    <property type="entry name" value="PPM-type_phosphatase-like_dom"/>
</dbReference>
<sequence>MATTATAAPSGMDAATRRPGEATNTCDALRPMIISTFEEMNPKRRDTMEDCHVVHAPGTWRSADPDLAYLGVYDGHGGRDMVEYLDYFLAFHVGGELNHNDDASIETRLERAFLLADVHATQCGISTSGSTVIVCLVKQHPGTNQITIHSANVGDARAVLGHAGKVTRLSKDHRTDDVEEVQRIEQAGGFVYRNRVLGILAVSRSLGDHCMKEFVVAKPHYREITISTSTTTNDAKGKGRGSVLILACDGLWDVFSDDEAVEFAVGFPGDRTNVAQALVKAALQRGSTDNVSVVVAWL</sequence>
<dbReference type="GO" id="GO:0016020">
    <property type="term" value="C:membrane"/>
    <property type="evidence" value="ECO:0007669"/>
    <property type="project" value="UniProtKB-SubCell"/>
</dbReference>
<evidence type="ECO:0000313" key="9">
    <source>
        <dbReference type="EMBL" id="CAB9497980.1"/>
    </source>
</evidence>
<keyword evidence="3" id="KW-0479">Metal-binding</keyword>
<dbReference type="InterPro" id="IPR000222">
    <property type="entry name" value="PP2C_BS"/>
</dbReference>
<dbReference type="CDD" id="cd00143">
    <property type="entry name" value="PP2Cc"/>
    <property type="match status" value="1"/>
</dbReference>
<comment type="subcellular location">
    <subcellularLocation>
        <location evidence="1">Membrane</location>
        <topology evidence="1">Peripheral membrane protein</topology>
    </subcellularLocation>
</comment>
<dbReference type="PANTHER" id="PTHR13832:SF837">
    <property type="entry name" value="PROTEIN PHOSPHATASE 2C-LIKE DOMAIN-CONTAINING PROTEIN 1"/>
    <property type="match status" value="1"/>
</dbReference>
<dbReference type="Gene3D" id="3.60.40.10">
    <property type="entry name" value="PPM-type phosphatase domain"/>
    <property type="match status" value="1"/>
</dbReference>
<dbReference type="PROSITE" id="PS51746">
    <property type="entry name" value="PPM_2"/>
    <property type="match status" value="1"/>
</dbReference>
<gene>
    <name evidence="9" type="ORF">SEMRO_29_G019230.1</name>
</gene>
<dbReference type="PROSITE" id="PS01032">
    <property type="entry name" value="PPM_1"/>
    <property type="match status" value="1"/>
</dbReference>
<evidence type="ECO:0000256" key="6">
    <source>
        <dbReference type="RuleBase" id="RU003465"/>
    </source>
</evidence>
<dbReference type="SMART" id="SM00332">
    <property type="entry name" value="PP2Cc"/>
    <property type="match status" value="1"/>
</dbReference>
<keyword evidence="10" id="KW-1185">Reference proteome</keyword>
<keyword evidence="4 6" id="KW-0378">Hydrolase</keyword>
<organism evidence="9 10">
    <name type="scientific">Seminavis robusta</name>
    <dbReference type="NCBI Taxonomy" id="568900"/>
    <lineage>
        <taxon>Eukaryota</taxon>
        <taxon>Sar</taxon>
        <taxon>Stramenopiles</taxon>
        <taxon>Ochrophyta</taxon>
        <taxon>Bacillariophyta</taxon>
        <taxon>Bacillariophyceae</taxon>
        <taxon>Bacillariophycidae</taxon>
        <taxon>Naviculales</taxon>
        <taxon>Naviculaceae</taxon>
        <taxon>Seminavis</taxon>
    </lineage>
</organism>
<keyword evidence="9" id="KW-0808">Transferase</keyword>
<evidence type="ECO:0000256" key="1">
    <source>
        <dbReference type="ARBA" id="ARBA00004170"/>
    </source>
</evidence>
<evidence type="ECO:0000256" key="5">
    <source>
        <dbReference type="ARBA" id="ARBA00022912"/>
    </source>
</evidence>
<dbReference type="Proteomes" id="UP001153069">
    <property type="component" value="Unassembled WGS sequence"/>
</dbReference>
<dbReference type="EMBL" id="CAICTM010000029">
    <property type="protein sequence ID" value="CAB9497980.1"/>
    <property type="molecule type" value="Genomic_DNA"/>
</dbReference>
<comment type="caution">
    <text evidence="9">The sequence shown here is derived from an EMBL/GenBank/DDBJ whole genome shotgun (WGS) entry which is preliminary data.</text>
</comment>
<dbReference type="GO" id="GO:0016301">
    <property type="term" value="F:kinase activity"/>
    <property type="evidence" value="ECO:0007669"/>
    <property type="project" value="UniProtKB-KW"/>
</dbReference>
<reference evidence="9" key="1">
    <citation type="submission" date="2020-06" db="EMBL/GenBank/DDBJ databases">
        <authorList>
            <consortium name="Plant Systems Biology data submission"/>
        </authorList>
    </citation>
    <scope>NUCLEOTIDE SEQUENCE</scope>
    <source>
        <strain evidence="9">D6</strain>
    </source>
</reference>
<feature type="domain" description="PPM-type phosphatase" evidence="8">
    <location>
        <begin position="34"/>
        <end position="298"/>
    </location>
</feature>
<dbReference type="InterPro" id="IPR015655">
    <property type="entry name" value="PP2C"/>
</dbReference>
<dbReference type="GO" id="GO:0004722">
    <property type="term" value="F:protein serine/threonine phosphatase activity"/>
    <property type="evidence" value="ECO:0007669"/>
    <property type="project" value="InterPro"/>
</dbReference>
<evidence type="ECO:0000256" key="3">
    <source>
        <dbReference type="ARBA" id="ARBA00022723"/>
    </source>
</evidence>
<evidence type="ECO:0000313" key="10">
    <source>
        <dbReference type="Proteomes" id="UP001153069"/>
    </source>
</evidence>
<keyword evidence="9" id="KW-0418">Kinase</keyword>
<dbReference type="AlphaFoldDB" id="A0A9N8H3L8"/>
<evidence type="ECO:0000259" key="8">
    <source>
        <dbReference type="PROSITE" id="PS51746"/>
    </source>
</evidence>
<dbReference type="GO" id="GO:0046872">
    <property type="term" value="F:metal ion binding"/>
    <property type="evidence" value="ECO:0007669"/>
    <property type="project" value="UniProtKB-KW"/>
</dbReference>
<keyword evidence="5 6" id="KW-0904">Protein phosphatase</keyword>